<dbReference type="EMBL" id="CP139368">
    <property type="protein sequence ID" value="WPR91330.1"/>
    <property type="molecule type" value="Genomic_DNA"/>
</dbReference>
<dbReference type="RefSeq" id="WP_320944031.1">
    <property type="nucleotide sequence ID" value="NZ_BAABEU010000007.1"/>
</dbReference>
<keyword evidence="2" id="KW-1185">Reference proteome</keyword>
<organism evidence="1 2">
    <name type="scientific">Microbacterium rhizosphaerae</name>
    <dbReference type="NCBI Taxonomy" id="1678237"/>
    <lineage>
        <taxon>Bacteria</taxon>
        <taxon>Bacillati</taxon>
        <taxon>Actinomycetota</taxon>
        <taxon>Actinomycetes</taxon>
        <taxon>Micrococcales</taxon>
        <taxon>Microbacteriaceae</taxon>
        <taxon>Microbacterium</taxon>
    </lineage>
</organism>
<accession>A0ABZ0SRE0</accession>
<proteinExistence type="predicted"/>
<name>A0ABZ0SRE0_9MICO</name>
<reference evidence="1 2" key="1">
    <citation type="submission" date="2023-11" db="EMBL/GenBank/DDBJ databases">
        <title>Genome sequence of Microbacterium rhizosphaerae KACC 19337.</title>
        <authorList>
            <person name="Choi H."/>
            <person name="Kim S."/>
            <person name="Kim Y."/>
            <person name="Kwon S.-W."/>
            <person name="Heo J."/>
        </authorList>
    </citation>
    <scope>NUCLEOTIDE SEQUENCE [LARGE SCALE GENOMIC DNA]</scope>
    <source>
        <strain evidence="1 2">KACC 19337</strain>
    </source>
</reference>
<sequence>MDVPPIFNAPALHERFKDLAGMRAFAQQIIDWWDRDRGRDFKMKTEYVQGAGPIVWTYATHAVEVMRVVLRQSELGRMAVVASEVRLMIELGMTSIWLYLQPVPAAKALLHETLRQHRATVRDAIAVGHDGFEELLKRLDAEQAENDGDSSPTGKSFEQRCRAIDGGLEMYVMWRLYSRMSHATGNLADHYLLEVPISAENPLGIALNPDGEEDTHESSLGLAICMLLVALKACDLIDAEGRRTTQIRTAAKKIGLGLDFKLIATE</sequence>
<evidence type="ECO:0000313" key="1">
    <source>
        <dbReference type="EMBL" id="WPR91330.1"/>
    </source>
</evidence>
<evidence type="ECO:0000313" key="2">
    <source>
        <dbReference type="Proteomes" id="UP001323798"/>
    </source>
</evidence>
<dbReference type="Proteomes" id="UP001323798">
    <property type="component" value="Chromosome"/>
</dbReference>
<protein>
    <submittedName>
        <fullName evidence="1">Uncharacterized protein</fullName>
    </submittedName>
</protein>
<gene>
    <name evidence="1" type="ORF">SM116_08655</name>
</gene>